<sequence>MPPDPPAGSRAGSRAPADPLASLAALEGVPSAFAGTRDGVDAMLRDRGLRRTPPELTGESLLRGAWASAVLEGSASELEAVRSGAGDDVARAALRVSVELLGLVPTLQRAPLQALARLHSLAGSGEVDESRLGRPRDAEAADRLRVLAGRLVAPTSAPAMLVAAVVHAELATAAPFASHNGIVARAAERLVLVSRGVDELSLLVPEEAHRRLRAEYESNLRAYAGAGGSSGVHAWLLYAAEAYAVAAEASPLQG</sequence>
<dbReference type="PROSITE" id="PS51459">
    <property type="entry name" value="FIDO"/>
    <property type="match status" value="1"/>
</dbReference>
<keyword evidence="3" id="KW-1185">Reference proteome</keyword>
<evidence type="ECO:0000313" key="3">
    <source>
        <dbReference type="Proteomes" id="UP000616839"/>
    </source>
</evidence>
<dbReference type="Gene3D" id="1.10.3290.10">
    <property type="entry name" value="Fido-like domain"/>
    <property type="match status" value="1"/>
</dbReference>
<name>A0A927K5K3_9ACTN</name>
<evidence type="ECO:0000259" key="1">
    <source>
        <dbReference type="PROSITE" id="PS51459"/>
    </source>
</evidence>
<accession>A0A927K5K3</accession>
<comment type="caution">
    <text evidence="2">The sequence shown here is derived from an EMBL/GenBank/DDBJ whole genome shotgun (WGS) entry which is preliminary data.</text>
</comment>
<dbReference type="RefSeq" id="WP_192144266.1">
    <property type="nucleotide sequence ID" value="NZ_JACYXZ010000004.1"/>
</dbReference>
<organism evidence="2 3">
    <name type="scientific">Nocardioides donggukensis</name>
    <dbReference type="NCBI Taxonomy" id="2774019"/>
    <lineage>
        <taxon>Bacteria</taxon>
        <taxon>Bacillati</taxon>
        <taxon>Actinomycetota</taxon>
        <taxon>Actinomycetes</taxon>
        <taxon>Propionibacteriales</taxon>
        <taxon>Nocardioidaceae</taxon>
        <taxon>Nocardioides</taxon>
    </lineage>
</organism>
<dbReference type="InterPro" id="IPR036597">
    <property type="entry name" value="Fido-like_dom_sf"/>
</dbReference>
<evidence type="ECO:0000313" key="2">
    <source>
        <dbReference type="EMBL" id="MBD8870939.1"/>
    </source>
</evidence>
<dbReference type="InterPro" id="IPR003812">
    <property type="entry name" value="Fido"/>
</dbReference>
<gene>
    <name evidence="2" type="ORF">IE331_15020</name>
</gene>
<proteinExistence type="predicted"/>
<dbReference type="EMBL" id="JACYXZ010000004">
    <property type="protein sequence ID" value="MBD8870939.1"/>
    <property type="molecule type" value="Genomic_DNA"/>
</dbReference>
<dbReference type="AlphaFoldDB" id="A0A927K5K3"/>
<protein>
    <submittedName>
        <fullName evidence="2">Oxidoreductase</fullName>
    </submittedName>
</protein>
<feature type="domain" description="Fido" evidence="1">
    <location>
        <begin position="110"/>
        <end position="238"/>
    </location>
</feature>
<reference evidence="2" key="1">
    <citation type="submission" date="2020-09" db="EMBL/GenBank/DDBJ databases">
        <title>Nocardioides sp. strain MJB4 16S ribosomal RNA gene Genome sequencing and assembly.</title>
        <authorList>
            <person name="Kim I."/>
        </authorList>
    </citation>
    <scope>NUCLEOTIDE SEQUENCE</scope>
    <source>
        <strain evidence="2">MJB4</strain>
    </source>
</reference>
<dbReference type="Proteomes" id="UP000616839">
    <property type="component" value="Unassembled WGS sequence"/>
</dbReference>